<organism evidence="2 3">
    <name type="scientific">Eragrostis curvula</name>
    <name type="common">weeping love grass</name>
    <dbReference type="NCBI Taxonomy" id="38414"/>
    <lineage>
        <taxon>Eukaryota</taxon>
        <taxon>Viridiplantae</taxon>
        <taxon>Streptophyta</taxon>
        <taxon>Embryophyta</taxon>
        <taxon>Tracheophyta</taxon>
        <taxon>Spermatophyta</taxon>
        <taxon>Magnoliopsida</taxon>
        <taxon>Liliopsida</taxon>
        <taxon>Poales</taxon>
        <taxon>Poaceae</taxon>
        <taxon>PACMAD clade</taxon>
        <taxon>Chloridoideae</taxon>
        <taxon>Eragrostideae</taxon>
        <taxon>Eragrostidinae</taxon>
        <taxon>Eragrostis</taxon>
    </lineage>
</organism>
<dbReference type="PANTHER" id="PTHR47074:SF73">
    <property type="entry name" value="OS04G0448401 PROTEIN"/>
    <property type="match status" value="1"/>
</dbReference>
<dbReference type="Gramene" id="TVU50721">
    <property type="protein sequence ID" value="TVU50721"/>
    <property type="gene ID" value="EJB05_02108"/>
</dbReference>
<dbReference type="GO" id="GO:0003676">
    <property type="term" value="F:nucleic acid binding"/>
    <property type="evidence" value="ECO:0007669"/>
    <property type="project" value="InterPro"/>
</dbReference>
<comment type="caution">
    <text evidence="2">The sequence shown here is derived from an EMBL/GenBank/DDBJ whole genome shotgun (WGS) entry which is preliminary data.</text>
</comment>
<dbReference type="InterPro" id="IPR012337">
    <property type="entry name" value="RNaseH-like_sf"/>
</dbReference>
<protein>
    <recommendedName>
        <fullName evidence="1">RNase H type-1 domain-containing protein</fullName>
    </recommendedName>
</protein>
<dbReference type="InterPro" id="IPR036397">
    <property type="entry name" value="RNaseH_sf"/>
</dbReference>
<dbReference type="SUPFAM" id="SSF53098">
    <property type="entry name" value="Ribonuclease H-like"/>
    <property type="match status" value="1"/>
</dbReference>
<dbReference type="AlphaFoldDB" id="A0A5J9WRJ9"/>
<feature type="non-terminal residue" evidence="2">
    <location>
        <position position="1"/>
    </location>
</feature>
<gene>
    <name evidence="2" type="ORF">EJB05_02108</name>
</gene>
<name>A0A5J9WRJ9_9POAL</name>
<dbReference type="Pfam" id="PF13456">
    <property type="entry name" value="RVT_3"/>
    <property type="match status" value="1"/>
</dbReference>
<dbReference type="OrthoDB" id="694569at2759"/>
<dbReference type="Gene3D" id="3.30.420.10">
    <property type="entry name" value="Ribonuclease H-like superfamily/Ribonuclease H"/>
    <property type="match status" value="1"/>
</dbReference>
<dbReference type="InterPro" id="IPR002156">
    <property type="entry name" value="RNaseH_domain"/>
</dbReference>
<dbReference type="PANTHER" id="PTHR47074">
    <property type="entry name" value="BNAC02G40300D PROTEIN"/>
    <property type="match status" value="1"/>
</dbReference>
<accession>A0A5J9WRJ9</accession>
<dbReference type="CDD" id="cd06222">
    <property type="entry name" value="RNase_H_like"/>
    <property type="match status" value="1"/>
</dbReference>
<reference evidence="2 3" key="1">
    <citation type="journal article" date="2019" name="Sci. Rep.">
        <title>A high-quality genome of Eragrostis curvula grass provides insights into Poaceae evolution and supports new strategies to enhance forage quality.</title>
        <authorList>
            <person name="Carballo J."/>
            <person name="Santos B.A.C.M."/>
            <person name="Zappacosta D."/>
            <person name="Garbus I."/>
            <person name="Selva J.P."/>
            <person name="Gallo C.A."/>
            <person name="Diaz A."/>
            <person name="Albertini E."/>
            <person name="Caccamo M."/>
            <person name="Echenique V."/>
        </authorList>
    </citation>
    <scope>NUCLEOTIDE SEQUENCE [LARGE SCALE GENOMIC DNA]</scope>
    <source>
        <strain evidence="3">cv. Victoria</strain>
        <tissue evidence="2">Leaf</tissue>
    </source>
</reference>
<evidence type="ECO:0000313" key="3">
    <source>
        <dbReference type="Proteomes" id="UP000324897"/>
    </source>
</evidence>
<dbReference type="InterPro" id="IPR044730">
    <property type="entry name" value="RNase_H-like_dom_plant"/>
</dbReference>
<dbReference type="GO" id="GO:0004523">
    <property type="term" value="F:RNA-DNA hybrid ribonuclease activity"/>
    <property type="evidence" value="ECO:0007669"/>
    <property type="project" value="InterPro"/>
</dbReference>
<feature type="domain" description="RNase H type-1" evidence="1">
    <location>
        <begin position="46"/>
        <end position="165"/>
    </location>
</feature>
<sequence length="192" mass="20550">PTPDSRTWAIWFIADLEPVAPHSDKHAVHAQVPRWIAPPAGFVKINVDAALSKNSCIATMAAVARDEAGKFMGASAVVVEGVLDPEIAEAMACREGFALASDLAVQKIRLATDCVNVVRSVPGTGMGPYGHIVQEISARRQSFAVTEIVHERRGSNGDAHRLAKSSIHLSLGRHVWFLTSPDGVCILLLPTD</sequence>
<evidence type="ECO:0000259" key="1">
    <source>
        <dbReference type="Pfam" id="PF13456"/>
    </source>
</evidence>
<dbReference type="Proteomes" id="UP000324897">
    <property type="component" value="Chromosome 6"/>
</dbReference>
<evidence type="ECO:0000313" key="2">
    <source>
        <dbReference type="EMBL" id="TVU50721.1"/>
    </source>
</evidence>
<dbReference type="InterPro" id="IPR052929">
    <property type="entry name" value="RNase_H-like_EbsB-rel"/>
</dbReference>
<proteinExistence type="predicted"/>
<dbReference type="EMBL" id="RWGY01000002">
    <property type="protein sequence ID" value="TVU50721.1"/>
    <property type="molecule type" value="Genomic_DNA"/>
</dbReference>
<keyword evidence="3" id="KW-1185">Reference proteome</keyword>